<evidence type="ECO:0000256" key="9">
    <source>
        <dbReference type="ARBA" id="ARBA00022695"/>
    </source>
</evidence>
<dbReference type="InterPro" id="IPR001228">
    <property type="entry name" value="IspD"/>
</dbReference>
<feature type="binding site" evidence="14">
    <location>
        <position position="401"/>
    </location>
    <ligand>
        <name>4-CDP-2-C-methyl-D-erythritol 2-phosphate</name>
        <dbReference type="ChEBI" id="CHEBI:57919"/>
    </ligand>
</feature>
<feature type="domain" description="2-C-methyl-D-erythritol 2,4-cyclodiphosphate synthase" evidence="15">
    <location>
        <begin position="266"/>
        <end position="416"/>
    </location>
</feature>
<keyword evidence="12 14" id="KW-0456">Lyase</keyword>
<dbReference type="GO" id="GO:0019288">
    <property type="term" value="P:isopentenyl diphosphate biosynthetic process, methylerythritol 4-phosphate pathway"/>
    <property type="evidence" value="ECO:0007669"/>
    <property type="project" value="UniProtKB-UniRule"/>
</dbReference>
<dbReference type="InterPro" id="IPR020555">
    <property type="entry name" value="MECDP_synthase_CS"/>
</dbReference>
<dbReference type="Proteomes" id="UP000274391">
    <property type="component" value="Unassembled WGS sequence"/>
</dbReference>
<dbReference type="Pfam" id="PF01128">
    <property type="entry name" value="IspD"/>
    <property type="match status" value="1"/>
</dbReference>
<evidence type="ECO:0000256" key="8">
    <source>
        <dbReference type="ARBA" id="ARBA00022679"/>
    </source>
</evidence>
<comment type="catalytic activity">
    <reaction evidence="2 14">
        <text>2-C-methyl-D-erythritol 4-phosphate + CTP + H(+) = 4-CDP-2-C-methyl-D-erythritol + diphosphate</text>
        <dbReference type="Rhea" id="RHEA:13429"/>
        <dbReference type="ChEBI" id="CHEBI:15378"/>
        <dbReference type="ChEBI" id="CHEBI:33019"/>
        <dbReference type="ChEBI" id="CHEBI:37563"/>
        <dbReference type="ChEBI" id="CHEBI:57823"/>
        <dbReference type="ChEBI" id="CHEBI:58262"/>
        <dbReference type="EC" id="2.7.7.60"/>
    </reaction>
</comment>
<comment type="caution">
    <text evidence="14">Lacks conserved residue(s) required for the propagation of feature annotation.</text>
</comment>
<comment type="cofactor">
    <cofactor evidence="3 14">
        <name>a divalent metal cation</name>
        <dbReference type="ChEBI" id="CHEBI:60240"/>
    </cofactor>
</comment>
<feature type="site" description="Transition state stabilizer" evidence="14">
    <location>
        <position position="395"/>
    </location>
</feature>
<dbReference type="PROSITE" id="PS01295">
    <property type="entry name" value="ISPD"/>
    <property type="match status" value="1"/>
</dbReference>
<dbReference type="InterPro" id="IPR018294">
    <property type="entry name" value="ISPD_synthase_CS"/>
</dbReference>
<dbReference type="NCBIfam" id="TIGR00151">
    <property type="entry name" value="ispF"/>
    <property type="match status" value="1"/>
</dbReference>
<dbReference type="UniPathway" id="UPA00056">
    <property type="reaction ID" value="UER00093"/>
</dbReference>
<comment type="similarity">
    <text evidence="6">Belongs to the IspF family.</text>
</comment>
<proteinExistence type="inferred from homology"/>
<protein>
    <recommendedName>
        <fullName evidence="14">Bifunctional enzyme IspD/IspF</fullName>
    </recommendedName>
    <domain>
        <recommendedName>
            <fullName evidence="14">2-C-methyl-D-erythritol 4-phosphate cytidylyltransferase</fullName>
            <ecNumber evidence="14">2.7.7.60</ecNumber>
        </recommendedName>
        <alternativeName>
            <fullName evidence="14">4-diphosphocytidyl-2C-methyl-D-erythritol synthase</fullName>
        </alternativeName>
        <alternativeName>
            <fullName evidence="14">MEP cytidylyltransferase</fullName>
            <shortName evidence="14">MCT</shortName>
        </alternativeName>
    </domain>
    <domain>
        <recommendedName>
            <fullName evidence="14">2-C-methyl-D-erythritol 2,4-cyclodiphosphate synthase</fullName>
            <shortName evidence="14">MECDP-synthase</shortName>
            <shortName evidence="14">MECPP-synthase</shortName>
            <shortName evidence="14">MECPS</shortName>
            <ecNumber evidence="14">4.6.1.12</ecNumber>
        </recommendedName>
    </domain>
</protein>
<dbReference type="EC" id="2.7.7.60" evidence="14"/>
<keyword evidence="9 14" id="KW-0548">Nucleotidyltransferase</keyword>
<evidence type="ECO:0000256" key="7">
    <source>
        <dbReference type="ARBA" id="ARBA00009789"/>
    </source>
</evidence>
<evidence type="ECO:0000259" key="15">
    <source>
        <dbReference type="Pfam" id="PF02542"/>
    </source>
</evidence>
<feature type="site" description="Transition state stabilizer" evidence="14">
    <location>
        <position position="21"/>
    </location>
</feature>
<dbReference type="InterPro" id="IPR034683">
    <property type="entry name" value="IspD/TarI"/>
</dbReference>
<dbReference type="GO" id="GO:0050518">
    <property type="term" value="F:2-C-methyl-D-erythritol 4-phosphate cytidylyltransferase activity"/>
    <property type="evidence" value="ECO:0007669"/>
    <property type="project" value="UniProtKB-UniRule"/>
</dbReference>
<evidence type="ECO:0000313" key="16">
    <source>
        <dbReference type="EMBL" id="RRJ87496.1"/>
    </source>
</evidence>
<feature type="region of interest" description="2-C-methyl-D-erythritol 4-phosphate cytidylyltransferase" evidence="14">
    <location>
        <begin position="1"/>
        <end position="266"/>
    </location>
</feature>
<dbReference type="GO" id="GO:0016114">
    <property type="term" value="P:terpenoid biosynthetic process"/>
    <property type="evidence" value="ECO:0007669"/>
    <property type="project" value="InterPro"/>
</dbReference>
<dbReference type="SUPFAM" id="SSF69765">
    <property type="entry name" value="IpsF-like"/>
    <property type="match status" value="1"/>
</dbReference>
<feature type="region of interest" description="2-C-methyl-D-erythritol 2,4-cyclodiphosphate synthase" evidence="14">
    <location>
        <begin position="267"/>
        <end position="420"/>
    </location>
</feature>
<comment type="pathway">
    <text evidence="5 14">Isoprenoid biosynthesis; isopentenyl diphosphate biosynthesis via DXP pathway; isopentenyl diphosphate from 1-deoxy-D-xylulose 5-phosphate: step 2/6.</text>
</comment>
<reference evidence="16 17" key="1">
    <citation type="submission" date="2018-11" db="EMBL/GenBank/DDBJ databases">
        <title>YIM 102482-1 draft genome.</title>
        <authorList>
            <person name="Li G."/>
            <person name="Jiang Y."/>
        </authorList>
    </citation>
    <scope>NUCLEOTIDE SEQUENCE [LARGE SCALE GENOMIC DNA]</scope>
    <source>
        <strain evidence="16 17">YIM 102482-1</strain>
    </source>
</reference>
<dbReference type="Pfam" id="PF02542">
    <property type="entry name" value="YgbB"/>
    <property type="match status" value="1"/>
</dbReference>
<dbReference type="Gene3D" id="3.30.1330.50">
    <property type="entry name" value="2-C-methyl-D-erythritol 2,4-cyclodiphosphate synthase"/>
    <property type="match status" value="1"/>
</dbReference>
<keyword evidence="10 14" id="KW-0479">Metal-binding</keyword>
<dbReference type="RefSeq" id="WP_124970387.1">
    <property type="nucleotide sequence ID" value="NZ_RQVS01000004.1"/>
</dbReference>
<comment type="caution">
    <text evidence="16">The sequence shown here is derived from an EMBL/GenBank/DDBJ whole genome shotgun (WGS) entry which is preliminary data.</text>
</comment>
<gene>
    <name evidence="14" type="primary">ispDF</name>
    <name evidence="16" type="ORF">EG850_04125</name>
</gene>
<dbReference type="SUPFAM" id="SSF53448">
    <property type="entry name" value="Nucleotide-diphospho-sugar transferases"/>
    <property type="match status" value="1"/>
</dbReference>
<keyword evidence="17" id="KW-1185">Reference proteome</keyword>
<evidence type="ECO:0000256" key="1">
    <source>
        <dbReference type="ARBA" id="ARBA00000200"/>
    </source>
</evidence>
<dbReference type="GO" id="GO:0008685">
    <property type="term" value="F:2-C-methyl-D-erythritol 2,4-cyclodiphosphate synthase activity"/>
    <property type="evidence" value="ECO:0007669"/>
    <property type="project" value="UniProtKB-UniRule"/>
</dbReference>
<feature type="binding site" evidence="14">
    <location>
        <begin position="299"/>
        <end position="300"/>
    </location>
    <ligand>
        <name>4-CDP-2-C-methyl-D-erythritol 2-phosphate</name>
        <dbReference type="ChEBI" id="CHEBI:57919"/>
    </ligand>
</feature>
<comment type="similarity">
    <text evidence="14">In the C-terminal section; belongs to the IspF family.</text>
</comment>
<feature type="binding site" evidence="14">
    <location>
        <begin position="321"/>
        <end position="323"/>
    </location>
    <ligand>
        <name>4-CDP-2-C-methyl-D-erythritol 2-phosphate</name>
        <dbReference type="ChEBI" id="CHEBI:57919"/>
    </ligand>
</feature>
<feature type="binding site" evidence="14">
    <location>
        <begin position="394"/>
        <end position="397"/>
    </location>
    <ligand>
        <name>4-CDP-2-C-methyl-D-erythritol 2-phosphate</name>
        <dbReference type="ChEBI" id="CHEBI:57919"/>
    </ligand>
</feature>
<dbReference type="PROSITE" id="PS01350">
    <property type="entry name" value="ISPF"/>
    <property type="match status" value="1"/>
</dbReference>
<evidence type="ECO:0000256" key="11">
    <source>
        <dbReference type="ARBA" id="ARBA00023229"/>
    </source>
</evidence>
<dbReference type="HAMAP" id="MF_01520">
    <property type="entry name" value="IspDF"/>
    <property type="match status" value="1"/>
</dbReference>
<evidence type="ECO:0000256" key="6">
    <source>
        <dbReference type="ARBA" id="ARBA00008480"/>
    </source>
</evidence>
<evidence type="ECO:0000256" key="3">
    <source>
        <dbReference type="ARBA" id="ARBA00001968"/>
    </source>
</evidence>
<dbReference type="InterPro" id="IPR003526">
    <property type="entry name" value="MECDP_synthase"/>
</dbReference>
<feature type="site" description="Transition state stabilizer" evidence="14">
    <location>
        <position position="28"/>
    </location>
</feature>
<feature type="binding site" evidence="14">
    <location>
        <position position="307"/>
    </location>
    <ligand>
        <name>a divalent metal cation</name>
        <dbReference type="ChEBI" id="CHEBI:60240"/>
    </ligand>
</feature>
<dbReference type="AlphaFoldDB" id="A0A3P3W0T5"/>
<evidence type="ECO:0000256" key="2">
    <source>
        <dbReference type="ARBA" id="ARBA00001282"/>
    </source>
</evidence>
<dbReference type="HAMAP" id="MF_00107">
    <property type="entry name" value="IspF"/>
    <property type="match status" value="1"/>
</dbReference>
<dbReference type="CDD" id="cd00554">
    <property type="entry name" value="MECDP_synthase"/>
    <property type="match status" value="1"/>
</dbReference>
<dbReference type="InterPro" id="IPR026596">
    <property type="entry name" value="IspD/F"/>
</dbReference>
<dbReference type="PANTHER" id="PTHR43181">
    <property type="entry name" value="2-C-METHYL-D-ERYTHRITOL 2,4-CYCLODIPHOSPHATE SYNTHASE, CHLOROPLASTIC"/>
    <property type="match status" value="1"/>
</dbReference>
<evidence type="ECO:0000256" key="10">
    <source>
        <dbReference type="ARBA" id="ARBA00022723"/>
    </source>
</evidence>
<feature type="site" description="Transition state stabilizer" evidence="14">
    <location>
        <position position="299"/>
    </location>
</feature>
<dbReference type="InterPro" id="IPR029044">
    <property type="entry name" value="Nucleotide-diphossugar_trans"/>
</dbReference>
<dbReference type="EC" id="4.6.1.12" evidence="14"/>
<dbReference type="PANTHER" id="PTHR43181:SF1">
    <property type="entry name" value="2-C-METHYL-D-ERYTHRITOL 2,4-CYCLODIPHOSPHATE SYNTHASE, CHLOROPLASTIC"/>
    <property type="match status" value="1"/>
</dbReference>
<feature type="binding site" evidence="14">
    <location>
        <position position="273"/>
    </location>
    <ligand>
        <name>a divalent metal cation</name>
        <dbReference type="ChEBI" id="CHEBI:60240"/>
    </ligand>
</feature>
<feature type="binding site" evidence="14">
    <location>
        <position position="404"/>
    </location>
    <ligand>
        <name>4-CDP-2-C-methyl-D-erythritol 2-phosphate</name>
        <dbReference type="ChEBI" id="CHEBI:57919"/>
    </ligand>
</feature>
<keyword evidence="8 14" id="KW-0808">Transferase</keyword>
<sequence length="420" mass="42317">MPASSKPCTGVVIVAAGSGTRLGAGVPKAFVELGGETLLAHALRGLTGLPGEVAVAIAVPAADAPRRQLAESLITTELAMLGERLVHASCVDGGKTRSESVAAALTTLPDHCDVVLVHDAARALTPATLVAAVAGAVRATGHGIVPALPVVDTLKQVDASGRVLDTADREVLRAVQTPQGFPAAQLRTAYAAAGAEATDDAGTFAAAGGIVEVIAGDDRAFKVTTPADLARAERAVQLSKGGGASRASAHGGTSAHGGASAYEVELRVGIGTDVHAFDDTSPCWLAGLHFPGERGLSGHSDGDAAAHALVDALLGAAGLGDIGSRFGVDDPRYANASGETFLIATRDMLADAGFRIRNASVQVICQRPRFGDRRLEAGEVLSAAIGAPVSVSATTSDRLGFTGREEGVFAVATALVERAP</sequence>
<dbReference type="EMBL" id="RQVS01000004">
    <property type="protein sequence ID" value="RRJ87496.1"/>
    <property type="molecule type" value="Genomic_DNA"/>
</dbReference>
<comment type="function">
    <text evidence="14">Bifunctional enzyme that catalyzes the formation of 4-diphosphocytidyl-2-C-methyl-D-erythritol from CTP and 2-C-methyl-D-erythritol 4-phosphate (MEP) (IspD), and catalyzes the conversion of 4-diphosphocytidyl-2-C-methyl-D-erythritol 2-phosphate (CDP-ME2P) to 2-C-methyl-D-erythritol 2,4-cyclodiphosphate (ME-CPP) with a corresponding release of cytidine 5-monophosphate (CMP) (IspF).</text>
</comment>
<dbReference type="NCBIfam" id="TIGR00453">
    <property type="entry name" value="ispD"/>
    <property type="match status" value="1"/>
</dbReference>
<feature type="site" description="Positions MEP for the nucleophilic attack" evidence="14">
    <location>
        <position position="222"/>
    </location>
</feature>
<dbReference type="CDD" id="cd02516">
    <property type="entry name" value="CDP-ME_synthetase"/>
    <property type="match status" value="1"/>
</dbReference>
<accession>A0A3P3W0T5</accession>
<dbReference type="OrthoDB" id="9802561at2"/>
<comment type="similarity">
    <text evidence="14">In the N-terminal section; belongs to the IspD/TarI cytidylyltransferase family. IspD subfamily.</text>
</comment>
<evidence type="ECO:0000256" key="13">
    <source>
        <dbReference type="ARBA" id="ARBA00023268"/>
    </source>
</evidence>
<evidence type="ECO:0000256" key="12">
    <source>
        <dbReference type="ARBA" id="ARBA00023239"/>
    </source>
</evidence>
<organism evidence="16 17">
    <name type="scientific">Gulosibacter macacae</name>
    <dbReference type="NCBI Taxonomy" id="2488791"/>
    <lineage>
        <taxon>Bacteria</taxon>
        <taxon>Bacillati</taxon>
        <taxon>Actinomycetota</taxon>
        <taxon>Actinomycetes</taxon>
        <taxon>Micrococcales</taxon>
        <taxon>Microbacteriaceae</taxon>
        <taxon>Gulosibacter</taxon>
    </lineage>
</organism>
<name>A0A3P3W0T5_9MICO</name>
<comment type="catalytic activity">
    <reaction evidence="1 14">
        <text>4-CDP-2-C-methyl-D-erythritol 2-phosphate = 2-C-methyl-D-erythritol 2,4-cyclic diphosphate + CMP</text>
        <dbReference type="Rhea" id="RHEA:23864"/>
        <dbReference type="ChEBI" id="CHEBI:57919"/>
        <dbReference type="ChEBI" id="CHEBI:58483"/>
        <dbReference type="ChEBI" id="CHEBI:60377"/>
        <dbReference type="EC" id="4.6.1.12"/>
    </reaction>
</comment>
<feature type="site" description="Positions MEP for the nucleophilic attack" evidence="14">
    <location>
        <position position="169"/>
    </location>
</feature>
<evidence type="ECO:0000313" key="17">
    <source>
        <dbReference type="Proteomes" id="UP000274391"/>
    </source>
</evidence>
<feature type="binding site" evidence="14">
    <location>
        <begin position="273"/>
        <end position="275"/>
    </location>
    <ligand>
        <name>4-CDP-2-C-methyl-D-erythritol 2-phosphate</name>
        <dbReference type="ChEBI" id="CHEBI:57919"/>
    </ligand>
</feature>
<evidence type="ECO:0000256" key="5">
    <source>
        <dbReference type="ARBA" id="ARBA00004787"/>
    </source>
</evidence>
<dbReference type="FunFam" id="3.30.1330.50:FF:000003">
    <property type="entry name" value="2-C-methyl-D-erythritol 2,4-cyclodiphosphate synthase"/>
    <property type="match status" value="1"/>
</dbReference>
<comment type="similarity">
    <text evidence="7">Belongs to the IspD/TarI cytidylyltransferase family. IspD subfamily.</text>
</comment>
<keyword evidence="13 14" id="KW-0511">Multifunctional enzyme</keyword>
<dbReference type="HAMAP" id="MF_00108">
    <property type="entry name" value="IspD"/>
    <property type="match status" value="1"/>
</dbReference>
<keyword evidence="11 14" id="KW-0414">Isoprene biosynthesis</keyword>
<dbReference type="GO" id="GO:0046872">
    <property type="term" value="F:metal ion binding"/>
    <property type="evidence" value="ECO:0007669"/>
    <property type="project" value="UniProtKB-KW"/>
</dbReference>
<dbReference type="InterPro" id="IPR036571">
    <property type="entry name" value="MECDP_synthase_sf"/>
</dbReference>
<evidence type="ECO:0000256" key="4">
    <source>
        <dbReference type="ARBA" id="ARBA00004709"/>
    </source>
</evidence>
<feature type="binding site" evidence="14">
    <location>
        <position position="275"/>
    </location>
    <ligand>
        <name>a divalent metal cation</name>
        <dbReference type="ChEBI" id="CHEBI:60240"/>
    </ligand>
</feature>
<comment type="pathway">
    <text evidence="4 14">Isoprenoid biosynthesis; isopentenyl diphosphate biosynthesis via DXP pathway; isopentenyl diphosphate from 1-deoxy-D-xylulose 5-phosphate: step 4/6.</text>
</comment>
<evidence type="ECO:0000256" key="14">
    <source>
        <dbReference type="HAMAP-Rule" id="MF_01520"/>
    </source>
</evidence>
<dbReference type="Gene3D" id="3.90.550.10">
    <property type="entry name" value="Spore Coat Polysaccharide Biosynthesis Protein SpsA, Chain A"/>
    <property type="match status" value="1"/>
</dbReference>